<proteinExistence type="predicted"/>
<dbReference type="Proteomes" id="UP000234681">
    <property type="component" value="Chromosome 18"/>
</dbReference>
<keyword evidence="1" id="KW-1133">Transmembrane helix</keyword>
<protein>
    <submittedName>
        <fullName evidence="2">RCG62887</fullName>
    </submittedName>
</protein>
<reference evidence="2 3" key="1">
    <citation type="submission" date="2005-09" db="EMBL/GenBank/DDBJ databases">
        <authorList>
            <person name="Mural R.J."/>
            <person name="Li P.W."/>
            <person name="Adams M.D."/>
            <person name="Amanatides P.G."/>
            <person name="Baden-Tillson H."/>
            <person name="Barnstead M."/>
            <person name="Chin S.H."/>
            <person name="Dew I."/>
            <person name="Evans C.A."/>
            <person name="Ferriera S."/>
            <person name="Flanigan M."/>
            <person name="Fosler C."/>
            <person name="Glodek A."/>
            <person name="Gu Z."/>
            <person name="Holt R.A."/>
            <person name="Jennings D."/>
            <person name="Kraft C.L."/>
            <person name="Lu F."/>
            <person name="Nguyen T."/>
            <person name="Nusskern D.R."/>
            <person name="Pfannkoch C.M."/>
            <person name="Sitter C."/>
            <person name="Sutton G.G."/>
            <person name="Venter J.C."/>
            <person name="Wang Z."/>
            <person name="Woodage T."/>
            <person name="Zheng X.H."/>
            <person name="Zhong F."/>
        </authorList>
    </citation>
    <scope>NUCLEOTIDE SEQUENCE [LARGE SCALE GENOMIC DNA]</scope>
    <source>
        <strain>BN</strain>
        <strain evidence="3">Sprague-Dawley</strain>
    </source>
</reference>
<sequence>MRQTNPFFLSFFFFFFFFFGLVFMTATVSKLKYPPLFFLIVTRFTYSFCQACYITAPYLFCQGVCSAALLIALPAQP</sequence>
<dbReference type="AlphaFoldDB" id="A6K5K6"/>
<keyword evidence="1" id="KW-0472">Membrane</keyword>
<keyword evidence="1" id="KW-0812">Transmembrane</keyword>
<feature type="transmembrane region" description="Helical" evidence="1">
    <location>
        <begin position="6"/>
        <end position="24"/>
    </location>
</feature>
<name>A6K5K6_RAT</name>
<gene>
    <name evidence="2" type="ORF">rCG_62887</name>
</gene>
<organism evidence="2 3">
    <name type="scientific">Rattus norvegicus</name>
    <name type="common">Rat</name>
    <dbReference type="NCBI Taxonomy" id="10116"/>
    <lineage>
        <taxon>Eukaryota</taxon>
        <taxon>Metazoa</taxon>
        <taxon>Chordata</taxon>
        <taxon>Craniata</taxon>
        <taxon>Vertebrata</taxon>
        <taxon>Euteleostomi</taxon>
        <taxon>Mammalia</taxon>
        <taxon>Eutheria</taxon>
        <taxon>Euarchontoglires</taxon>
        <taxon>Glires</taxon>
        <taxon>Rodentia</taxon>
        <taxon>Myomorpha</taxon>
        <taxon>Muroidea</taxon>
        <taxon>Muridae</taxon>
        <taxon>Murinae</taxon>
        <taxon>Rattus</taxon>
    </lineage>
</organism>
<dbReference type="EMBL" id="CH474021">
    <property type="protein sequence ID" value="EDL75194.1"/>
    <property type="molecule type" value="Genomic_DNA"/>
</dbReference>
<evidence type="ECO:0000313" key="2">
    <source>
        <dbReference type="EMBL" id="EDL75194.1"/>
    </source>
</evidence>
<evidence type="ECO:0000256" key="1">
    <source>
        <dbReference type="SAM" id="Phobius"/>
    </source>
</evidence>
<evidence type="ECO:0000313" key="3">
    <source>
        <dbReference type="Proteomes" id="UP000234681"/>
    </source>
</evidence>
<accession>A6K5K6</accession>